<dbReference type="EMBL" id="SSHJ02000001">
    <property type="protein sequence ID" value="MFN0253988.1"/>
    <property type="molecule type" value="Genomic_DNA"/>
</dbReference>
<keyword evidence="3" id="KW-1185">Reference proteome</keyword>
<evidence type="ECO:0000313" key="3">
    <source>
        <dbReference type="Proteomes" id="UP001517247"/>
    </source>
</evidence>
<sequence>MKKQSRVLALSVLFLFVLVLACKKDENEEMIDIITSKAWKFGLTDLNTHTNPSGNNAYYAVLECEKDDTFTFKADGTVVRVFGAKKCDDDTGTSKTLNYSFNKETKELVIDGVKYTVVEENKSQFKYVLVTTATSGASNRIYLLQ</sequence>
<name>A0ABW9J2I9_9SPHI</name>
<feature type="signal peptide" evidence="1">
    <location>
        <begin position="1"/>
        <end position="21"/>
    </location>
</feature>
<evidence type="ECO:0000256" key="1">
    <source>
        <dbReference type="SAM" id="SignalP"/>
    </source>
</evidence>
<evidence type="ECO:0000313" key="2">
    <source>
        <dbReference type="EMBL" id="MFN0253988.1"/>
    </source>
</evidence>
<protein>
    <recommendedName>
        <fullName evidence="4">Lipocalin-like domain-containing protein</fullName>
    </recommendedName>
</protein>
<accession>A0ABW9J2I9</accession>
<dbReference type="RefSeq" id="WP_138721178.1">
    <property type="nucleotide sequence ID" value="NZ_SSHJ02000001.1"/>
</dbReference>
<dbReference type="Proteomes" id="UP001517247">
    <property type="component" value="Unassembled WGS sequence"/>
</dbReference>
<organism evidence="2 3">
    <name type="scientific">Pedobacter ureilyticus</name>
    <dbReference type="NCBI Taxonomy" id="1393051"/>
    <lineage>
        <taxon>Bacteria</taxon>
        <taxon>Pseudomonadati</taxon>
        <taxon>Bacteroidota</taxon>
        <taxon>Sphingobacteriia</taxon>
        <taxon>Sphingobacteriales</taxon>
        <taxon>Sphingobacteriaceae</taxon>
        <taxon>Pedobacter</taxon>
    </lineage>
</organism>
<keyword evidence="1" id="KW-0732">Signal</keyword>
<evidence type="ECO:0008006" key="4">
    <source>
        <dbReference type="Google" id="ProtNLM"/>
    </source>
</evidence>
<proteinExistence type="predicted"/>
<comment type="caution">
    <text evidence="2">The sequence shown here is derived from an EMBL/GenBank/DDBJ whole genome shotgun (WGS) entry which is preliminary data.</text>
</comment>
<feature type="chain" id="PRO_5046835402" description="Lipocalin-like domain-containing protein" evidence="1">
    <location>
        <begin position="22"/>
        <end position="145"/>
    </location>
</feature>
<reference evidence="2 3" key="1">
    <citation type="submission" date="2024-12" db="EMBL/GenBank/DDBJ databases">
        <authorList>
            <person name="Hu S."/>
        </authorList>
    </citation>
    <scope>NUCLEOTIDE SEQUENCE [LARGE SCALE GENOMIC DNA]</scope>
    <source>
        <strain evidence="2 3">THG-T11</strain>
    </source>
</reference>
<dbReference type="PROSITE" id="PS51257">
    <property type="entry name" value="PROKAR_LIPOPROTEIN"/>
    <property type="match status" value="1"/>
</dbReference>
<gene>
    <name evidence="2" type="ORF">E6A44_000280</name>
</gene>